<evidence type="ECO:0000256" key="4">
    <source>
        <dbReference type="ARBA" id="ARBA00022989"/>
    </source>
</evidence>
<keyword evidence="5 7" id="KW-0472">Membrane</keyword>
<dbReference type="InterPro" id="IPR050250">
    <property type="entry name" value="Macrolide_Exporter_MacB"/>
</dbReference>
<dbReference type="AlphaFoldDB" id="E8V5E8"/>
<keyword evidence="4 7" id="KW-1133">Transmembrane helix</keyword>
<dbReference type="GO" id="GO:0022857">
    <property type="term" value="F:transmembrane transporter activity"/>
    <property type="evidence" value="ECO:0007669"/>
    <property type="project" value="TreeGrafter"/>
</dbReference>
<feature type="transmembrane region" description="Helical" evidence="7">
    <location>
        <begin position="378"/>
        <end position="402"/>
    </location>
</feature>
<evidence type="ECO:0000256" key="6">
    <source>
        <dbReference type="ARBA" id="ARBA00038076"/>
    </source>
</evidence>
<sequence length="811" mass="87747">MLRDVQLAIRMLRKQPGFSLIAALTLALGIGSTAAVFSLIQGVLLTPPPYVKPDQLMMIPAKRVDGRKMESPRGWAAQQWLEWQQQATSFQSVAAYTWTFNFLIRNDGSQSMQGMNVSRDYFRVMGLKPVAGRGFEDSDFGPGPVKGIVLGYEFWQRTFAGDKQIIGKTVRISRRDVTPIVIGVMQPGVRFLPSPGAAKEPNYNVNATVDFWAPAYPDPKYLKEPYWEVVTRLRDGVTPQHAQQELSVLAAREALSEKKFEGFAPQLEPVTEEMNRDGKRILLPLLGASGLVLLIACGNAAALLLVRGLQRQQEYAVRIAMGMSRTALLRKVLTESLLLALLGGALGGGLAVGAVKLFKAIAGHAVPRLDGVTAGWAVLVWGIGAAVLAAFVAGMIPALRAFRLDPMDVLKSAGPKGTAGTGERRLLQGVTILQTALTLALLVGAGLLIRTMVKIAAVPSGYSTSRILTMSVTEVQSSSTWGSFHRQALERVAALPGVQYAAFAWGVPLTGNNWPATLEIEGQPAAMKESEKTALPLRAVTPDYFKLMSMALIEGREFRSTDDDKAPAVAIVNKAFAERYFPQGNVIGRKFWPNGRDKPGIEIVGEIANGRTDDLTQEASLEVYLPLWQANAFSKHLVIRSAGDPRTMVAAVERELRSVDPTAAIENVKTLQQIRDESLSSRTFAMHLLTGFSALGSLLTLVGIYGVLSLSVASRRKELAIRSAMGAQQTDIRKLIFGEGFRLIASGVIAGVVLAIVLSRVLKSFLFEVQPGDPATLIAVGALCVGVGLLACWAPVRRATKVDPLEALRYE</sequence>
<feature type="domain" description="MacB-like periplasmic core" evidence="9">
    <location>
        <begin position="19"/>
        <end position="246"/>
    </location>
</feature>
<feature type="transmembrane region" description="Helical" evidence="7">
    <location>
        <begin position="281"/>
        <end position="306"/>
    </location>
</feature>
<feature type="transmembrane region" description="Helical" evidence="7">
    <location>
        <begin position="774"/>
        <end position="796"/>
    </location>
</feature>
<feature type="domain" description="ABC3 transporter permease C-terminal" evidence="8">
    <location>
        <begin position="692"/>
        <end position="804"/>
    </location>
</feature>
<dbReference type="RefSeq" id="WP_013570637.1">
    <property type="nucleotide sequence ID" value="NC_014963.1"/>
</dbReference>
<evidence type="ECO:0000259" key="9">
    <source>
        <dbReference type="Pfam" id="PF12704"/>
    </source>
</evidence>
<evidence type="ECO:0000313" key="10">
    <source>
        <dbReference type="EMBL" id="ADV84907.1"/>
    </source>
</evidence>
<dbReference type="EMBL" id="CP002467">
    <property type="protein sequence ID" value="ADV84907.1"/>
    <property type="molecule type" value="Genomic_DNA"/>
</dbReference>
<dbReference type="Proteomes" id="UP000006844">
    <property type="component" value="Chromosome"/>
</dbReference>
<evidence type="ECO:0000256" key="7">
    <source>
        <dbReference type="SAM" id="Phobius"/>
    </source>
</evidence>
<dbReference type="InterPro" id="IPR017800">
    <property type="entry name" value="ADOP"/>
</dbReference>
<dbReference type="STRING" id="401053.AciPR4_4161"/>
<evidence type="ECO:0000256" key="5">
    <source>
        <dbReference type="ARBA" id="ARBA00023136"/>
    </source>
</evidence>
<dbReference type="PANTHER" id="PTHR30572:SF4">
    <property type="entry name" value="ABC TRANSPORTER PERMEASE YTRF"/>
    <property type="match status" value="1"/>
</dbReference>
<protein>
    <submittedName>
        <fullName evidence="10">Permease</fullName>
    </submittedName>
</protein>
<dbReference type="InterPro" id="IPR003838">
    <property type="entry name" value="ABC3_permease_C"/>
</dbReference>
<feature type="transmembrane region" description="Helical" evidence="7">
    <location>
        <begin position="426"/>
        <end position="449"/>
    </location>
</feature>
<dbReference type="eggNOG" id="COG0577">
    <property type="taxonomic scope" value="Bacteria"/>
</dbReference>
<proteinExistence type="inferred from homology"/>
<organism evidence="10 11">
    <name type="scientific">Terriglobus saanensis (strain ATCC BAA-1853 / DSM 23119 / SP1PR4)</name>
    <dbReference type="NCBI Taxonomy" id="401053"/>
    <lineage>
        <taxon>Bacteria</taxon>
        <taxon>Pseudomonadati</taxon>
        <taxon>Acidobacteriota</taxon>
        <taxon>Terriglobia</taxon>
        <taxon>Terriglobales</taxon>
        <taxon>Acidobacteriaceae</taxon>
        <taxon>Terriglobus</taxon>
    </lineage>
</organism>
<comment type="subcellular location">
    <subcellularLocation>
        <location evidence="1">Cell membrane</location>
        <topology evidence="1">Multi-pass membrane protein</topology>
    </subcellularLocation>
</comment>
<dbReference type="Pfam" id="PF12704">
    <property type="entry name" value="MacB_PCD"/>
    <property type="match status" value="2"/>
</dbReference>
<evidence type="ECO:0000256" key="1">
    <source>
        <dbReference type="ARBA" id="ARBA00004651"/>
    </source>
</evidence>
<dbReference type="KEGG" id="tsa:AciPR4_4161"/>
<comment type="similarity">
    <text evidence="6">Belongs to the ABC-4 integral membrane protein family.</text>
</comment>
<keyword evidence="2" id="KW-1003">Cell membrane</keyword>
<feature type="transmembrane region" description="Helical" evidence="7">
    <location>
        <begin position="337"/>
        <end position="358"/>
    </location>
</feature>
<evidence type="ECO:0000256" key="3">
    <source>
        <dbReference type="ARBA" id="ARBA00022692"/>
    </source>
</evidence>
<name>E8V5E8_TERSS</name>
<keyword evidence="3 7" id="KW-0812">Transmembrane</keyword>
<dbReference type="HOGENOM" id="CLU_009433_1_0_0"/>
<dbReference type="InterPro" id="IPR025857">
    <property type="entry name" value="MacB_PCD"/>
</dbReference>
<accession>E8V5E8</accession>
<evidence type="ECO:0000313" key="11">
    <source>
        <dbReference type="Proteomes" id="UP000006844"/>
    </source>
</evidence>
<dbReference type="Pfam" id="PF02687">
    <property type="entry name" value="FtsX"/>
    <property type="match status" value="2"/>
</dbReference>
<reference evidence="10 11" key="1">
    <citation type="journal article" date="2012" name="Stand. Genomic Sci.">
        <title>Complete genome sequence of Terriglobus saanensis type strain SP1PR4(T), an Acidobacteria from tundra soil.</title>
        <authorList>
            <person name="Rawat S.R."/>
            <person name="Mannisto M.K."/>
            <person name="Starovoytov V."/>
            <person name="Goodwin L."/>
            <person name="Nolan M."/>
            <person name="Hauser L."/>
            <person name="Land M."/>
            <person name="Davenport K.W."/>
            <person name="Woyke T."/>
            <person name="Haggblom M.M."/>
        </authorList>
    </citation>
    <scope>NUCLEOTIDE SEQUENCE</scope>
    <source>
        <strain evidence="11">ATCC BAA-1853 / DSM 23119 / SP1PR4</strain>
    </source>
</reference>
<dbReference type="PANTHER" id="PTHR30572">
    <property type="entry name" value="MEMBRANE COMPONENT OF TRANSPORTER-RELATED"/>
    <property type="match status" value="1"/>
</dbReference>
<dbReference type="NCBIfam" id="TIGR03434">
    <property type="entry name" value="ADOP"/>
    <property type="match status" value="1"/>
</dbReference>
<keyword evidence="11" id="KW-1185">Reference proteome</keyword>
<evidence type="ECO:0000259" key="8">
    <source>
        <dbReference type="Pfam" id="PF02687"/>
    </source>
</evidence>
<feature type="domain" description="MacB-like periplasmic core" evidence="9">
    <location>
        <begin position="433"/>
        <end position="654"/>
    </location>
</feature>
<feature type="transmembrane region" description="Helical" evidence="7">
    <location>
        <begin position="684"/>
        <end position="708"/>
    </location>
</feature>
<evidence type="ECO:0000256" key="2">
    <source>
        <dbReference type="ARBA" id="ARBA00022475"/>
    </source>
</evidence>
<feature type="transmembrane region" description="Helical" evidence="7">
    <location>
        <begin position="743"/>
        <end position="762"/>
    </location>
</feature>
<dbReference type="OrthoDB" id="99335at2"/>
<feature type="domain" description="ABC3 transporter permease C-terminal" evidence="8">
    <location>
        <begin position="288"/>
        <end position="406"/>
    </location>
</feature>
<gene>
    <name evidence="10" type="ordered locus">AciPR4_4161</name>
</gene>
<dbReference type="GO" id="GO:0005886">
    <property type="term" value="C:plasma membrane"/>
    <property type="evidence" value="ECO:0007669"/>
    <property type="project" value="UniProtKB-SubCell"/>
</dbReference>